<evidence type="ECO:0000256" key="2">
    <source>
        <dbReference type="ARBA" id="ARBA00022748"/>
    </source>
</evidence>
<evidence type="ECO:0000256" key="1">
    <source>
        <dbReference type="ARBA" id="ARBA00004196"/>
    </source>
</evidence>
<accession>A0ABR7M8U3</accession>
<keyword evidence="3" id="KW-0676">Redox-active center</keyword>
<dbReference type="InterPro" id="IPR013766">
    <property type="entry name" value="Thioredoxin_domain"/>
</dbReference>
<feature type="domain" description="Thioredoxin" evidence="4">
    <location>
        <begin position="35"/>
        <end position="173"/>
    </location>
</feature>
<comment type="caution">
    <text evidence="5">The sequence shown here is derived from an EMBL/GenBank/DDBJ whole genome shotgun (WGS) entry which is preliminary data.</text>
</comment>
<name>A0ABR7M8U3_9BACT</name>
<dbReference type="InterPro" id="IPR013740">
    <property type="entry name" value="Redoxin"/>
</dbReference>
<dbReference type="PROSITE" id="PS00194">
    <property type="entry name" value="THIOREDOXIN_1"/>
    <property type="match status" value="1"/>
</dbReference>
<dbReference type="Proteomes" id="UP000765802">
    <property type="component" value="Unassembled WGS sequence"/>
</dbReference>
<dbReference type="InterPro" id="IPR017937">
    <property type="entry name" value="Thioredoxin_CS"/>
</dbReference>
<dbReference type="PANTHER" id="PTHR42852:SF13">
    <property type="entry name" value="PROTEIN DIPZ"/>
    <property type="match status" value="1"/>
</dbReference>
<dbReference type="CDD" id="cd02966">
    <property type="entry name" value="TlpA_like_family"/>
    <property type="match status" value="1"/>
</dbReference>
<keyword evidence="2" id="KW-0201">Cytochrome c-type biogenesis</keyword>
<dbReference type="InterPro" id="IPR050553">
    <property type="entry name" value="Thioredoxin_ResA/DsbE_sf"/>
</dbReference>
<keyword evidence="6" id="KW-1185">Reference proteome</keyword>
<reference evidence="5 6" key="1">
    <citation type="submission" date="2016-07" db="EMBL/GenBank/DDBJ databases">
        <title>Genome analysis of Flavihumibacter stibioxidans YS-17.</title>
        <authorList>
            <person name="Shi K."/>
            <person name="Han Y."/>
            <person name="Wang G."/>
        </authorList>
    </citation>
    <scope>NUCLEOTIDE SEQUENCE [LARGE SCALE GENOMIC DNA]</scope>
    <source>
        <strain evidence="5 6">YS-17</strain>
    </source>
</reference>
<organism evidence="5 6">
    <name type="scientific">Flavihumibacter stibioxidans</name>
    <dbReference type="NCBI Taxonomy" id="1834163"/>
    <lineage>
        <taxon>Bacteria</taxon>
        <taxon>Pseudomonadati</taxon>
        <taxon>Bacteroidota</taxon>
        <taxon>Chitinophagia</taxon>
        <taxon>Chitinophagales</taxon>
        <taxon>Chitinophagaceae</taxon>
        <taxon>Flavihumibacter</taxon>
    </lineage>
</organism>
<comment type="subcellular location">
    <subcellularLocation>
        <location evidence="1">Cell envelope</location>
    </subcellularLocation>
</comment>
<evidence type="ECO:0000313" key="5">
    <source>
        <dbReference type="EMBL" id="MBC6491366.1"/>
    </source>
</evidence>
<dbReference type="InterPro" id="IPR036249">
    <property type="entry name" value="Thioredoxin-like_sf"/>
</dbReference>
<dbReference type="PROSITE" id="PS51352">
    <property type="entry name" value="THIOREDOXIN_2"/>
    <property type="match status" value="1"/>
</dbReference>
<protein>
    <recommendedName>
        <fullName evidence="4">Thioredoxin domain-containing protein</fullName>
    </recommendedName>
</protein>
<evidence type="ECO:0000313" key="6">
    <source>
        <dbReference type="Proteomes" id="UP000765802"/>
    </source>
</evidence>
<dbReference type="Pfam" id="PF08534">
    <property type="entry name" value="Redoxin"/>
    <property type="match status" value="1"/>
</dbReference>
<gene>
    <name evidence="5" type="ORF">BC349_10005</name>
</gene>
<evidence type="ECO:0000259" key="4">
    <source>
        <dbReference type="PROSITE" id="PS51352"/>
    </source>
</evidence>
<sequence length="173" mass="18980">MKNMWIAILMMIGVYSCGNGNGGTKEEVAAVAATAEPAMALPSFMVMDSEGKQINLQDLKGKKVFVNLWASWCPPCRAEMPSIQKLYEKTQGSNVAFVMLALDNDFNKSLQYMSGKGLILPAYYPAGPLPELFNVPGIPATFIFNEKGQLVRKIEGSDNYNTDEFVKLLTKGV</sequence>
<dbReference type="SUPFAM" id="SSF52833">
    <property type="entry name" value="Thioredoxin-like"/>
    <property type="match status" value="1"/>
</dbReference>
<evidence type="ECO:0000256" key="3">
    <source>
        <dbReference type="ARBA" id="ARBA00023284"/>
    </source>
</evidence>
<dbReference type="Gene3D" id="3.40.30.10">
    <property type="entry name" value="Glutaredoxin"/>
    <property type="match status" value="1"/>
</dbReference>
<proteinExistence type="predicted"/>
<dbReference type="PROSITE" id="PS51257">
    <property type="entry name" value="PROKAR_LIPOPROTEIN"/>
    <property type="match status" value="1"/>
</dbReference>
<dbReference type="PANTHER" id="PTHR42852">
    <property type="entry name" value="THIOL:DISULFIDE INTERCHANGE PROTEIN DSBE"/>
    <property type="match status" value="1"/>
</dbReference>
<dbReference type="EMBL" id="MBUA01000012">
    <property type="protein sequence ID" value="MBC6491366.1"/>
    <property type="molecule type" value="Genomic_DNA"/>
</dbReference>